<sequence>MSQRLSLPCRFVKDGPSDNVQVHPNQMDARGNDKDACGTVRMVRRMRMHVRLRFLHHPSQVWHDPRQVWHDPSQVWYGEKHEPRLKCSERPELHAELVPCNDPWTAAHQVCSPVVWVLVLLLGFSFQ</sequence>
<gene>
    <name evidence="1" type="ORF">DY000_02004396</name>
</gene>
<organism evidence="1 2">
    <name type="scientific">Brassica cretica</name>
    <name type="common">Mustard</name>
    <dbReference type="NCBI Taxonomy" id="69181"/>
    <lineage>
        <taxon>Eukaryota</taxon>
        <taxon>Viridiplantae</taxon>
        <taxon>Streptophyta</taxon>
        <taxon>Embryophyta</taxon>
        <taxon>Tracheophyta</taxon>
        <taxon>Spermatophyta</taxon>
        <taxon>Magnoliopsida</taxon>
        <taxon>eudicotyledons</taxon>
        <taxon>Gunneridae</taxon>
        <taxon>Pentapetalae</taxon>
        <taxon>rosids</taxon>
        <taxon>malvids</taxon>
        <taxon>Brassicales</taxon>
        <taxon>Brassicaceae</taxon>
        <taxon>Brassiceae</taxon>
        <taxon>Brassica</taxon>
    </lineage>
</organism>
<name>A0ABQ7CGU9_BRACR</name>
<protein>
    <submittedName>
        <fullName evidence="1">Uncharacterized protein</fullName>
    </submittedName>
</protein>
<comment type="caution">
    <text evidence="1">The sequence shown here is derived from an EMBL/GenBank/DDBJ whole genome shotgun (WGS) entry which is preliminary data.</text>
</comment>
<accession>A0ABQ7CGU9</accession>
<dbReference type="EMBL" id="QGKV02000832">
    <property type="protein sequence ID" value="KAF3551180.1"/>
    <property type="molecule type" value="Genomic_DNA"/>
</dbReference>
<proteinExistence type="predicted"/>
<reference evidence="1 2" key="1">
    <citation type="journal article" date="2020" name="BMC Genomics">
        <title>Intraspecific diversification of the crop wild relative Brassica cretica Lam. using demographic model selection.</title>
        <authorList>
            <person name="Kioukis A."/>
            <person name="Michalopoulou V.A."/>
            <person name="Briers L."/>
            <person name="Pirintsos S."/>
            <person name="Studholme D.J."/>
            <person name="Pavlidis P."/>
            <person name="Sarris P.F."/>
        </authorList>
    </citation>
    <scope>NUCLEOTIDE SEQUENCE [LARGE SCALE GENOMIC DNA]</scope>
    <source>
        <strain evidence="2">cv. PFS-1207/04</strain>
    </source>
</reference>
<evidence type="ECO:0000313" key="1">
    <source>
        <dbReference type="EMBL" id="KAF3551180.1"/>
    </source>
</evidence>
<dbReference type="Proteomes" id="UP000266723">
    <property type="component" value="Unassembled WGS sequence"/>
</dbReference>
<evidence type="ECO:0000313" key="2">
    <source>
        <dbReference type="Proteomes" id="UP000266723"/>
    </source>
</evidence>
<keyword evidence="2" id="KW-1185">Reference proteome</keyword>